<gene>
    <name evidence="13" type="ORF">O0S08_12255</name>
</gene>
<dbReference type="EMBL" id="CP114040">
    <property type="protein sequence ID" value="WAS96913.1"/>
    <property type="molecule type" value="Genomic_DNA"/>
</dbReference>
<dbReference type="PROSITE" id="PS51257">
    <property type="entry name" value="PROKAR_LIPOPROTEIN"/>
    <property type="match status" value="1"/>
</dbReference>
<name>A0ABY7HCB6_9BACT</name>
<feature type="domain" description="Glycosyl hydrolases family 45 active site" evidence="12">
    <location>
        <begin position="127"/>
        <end position="138"/>
    </location>
</feature>
<evidence type="ECO:0000313" key="14">
    <source>
        <dbReference type="Proteomes" id="UP001164459"/>
    </source>
</evidence>
<dbReference type="Gene3D" id="2.40.40.10">
    <property type="entry name" value="RlpA-like domain"/>
    <property type="match status" value="1"/>
</dbReference>
<evidence type="ECO:0000256" key="8">
    <source>
        <dbReference type="ARBA" id="ARBA00023326"/>
    </source>
</evidence>
<keyword evidence="6" id="KW-0119">Carbohydrate metabolism</keyword>
<feature type="active site" description="Nucleophile" evidence="9">
    <location>
        <position position="132"/>
    </location>
</feature>
<accession>A0ABY7HCB6</accession>
<keyword evidence="4" id="KW-0378">Hydrolase</keyword>
<feature type="compositionally biased region" description="Low complexity" evidence="10">
    <location>
        <begin position="51"/>
        <end position="102"/>
    </location>
</feature>
<evidence type="ECO:0000256" key="5">
    <source>
        <dbReference type="ARBA" id="ARBA00023001"/>
    </source>
</evidence>
<comment type="catalytic activity">
    <reaction evidence="1 9">
        <text>Endohydrolysis of (1-&gt;4)-beta-D-glucosidic linkages in cellulose, lichenin and cereal beta-D-glucans.</text>
        <dbReference type="EC" id="3.2.1.4"/>
    </reaction>
</comment>
<dbReference type="Proteomes" id="UP001164459">
    <property type="component" value="Chromosome"/>
</dbReference>
<dbReference type="PROSITE" id="PS01140">
    <property type="entry name" value="GLYCOSYL_HYDROL_F45"/>
    <property type="match status" value="1"/>
</dbReference>
<evidence type="ECO:0000256" key="10">
    <source>
        <dbReference type="SAM" id="MobiDB-lite"/>
    </source>
</evidence>
<protein>
    <recommendedName>
        <fullName evidence="3 9">Cellulase</fullName>
        <ecNumber evidence="3 9">3.2.1.4</ecNumber>
    </recommendedName>
</protein>
<dbReference type="PANTHER" id="PTHR39730">
    <property type="entry name" value="ENDOGLUCANASE 1"/>
    <property type="match status" value="1"/>
</dbReference>
<dbReference type="InterPro" id="IPR000334">
    <property type="entry name" value="Glyco_hydro_45"/>
</dbReference>
<organism evidence="13 14">
    <name type="scientific">Nannocystis punicea</name>
    <dbReference type="NCBI Taxonomy" id="2995304"/>
    <lineage>
        <taxon>Bacteria</taxon>
        <taxon>Pseudomonadati</taxon>
        <taxon>Myxococcota</taxon>
        <taxon>Polyangia</taxon>
        <taxon>Nannocystales</taxon>
        <taxon>Nannocystaceae</taxon>
        <taxon>Nannocystis</taxon>
    </lineage>
</organism>
<dbReference type="Pfam" id="PF02015">
    <property type="entry name" value="Glyco_hydro_45"/>
    <property type="match status" value="1"/>
</dbReference>
<evidence type="ECO:0000256" key="7">
    <source>
        <dbReference type="ARBA" id="ARBA00023295"/>
    </source>
</evidence>
<proteinExistence type="inferred from homology"/>
<dbReference type="EC" id="3.2.1.4" evidence="3 9"/>
<reference evidence="13" key="1">
    <citation type="submission" date="2022-11" db="EMBL/GenBank/DDBJ databases">
        <title>Minimal conservation of predation-associated metabolite biosynthetic gene clusters underscores biosynthetic potential of Myxococcota including descriptions for ten novel species: Archangium lansinium sp. nov., Myxococcus landrumus sp. nov., Nannocystis bai.</title>
        <authorList>
            <person name="Ahearne A."/>
            <person name="Stevens C."/>
            <person name="Dowd S."/>
        </authorList>
    </citation>
    <scope>NUCLEOTIDE SEQUENCE</scope>
    <source>
        <strain evidence="13">Fl3</strain>
    </source>
</reference>
<keyword evidence="14" id="KW-1185">Reference proteome</keyword>
<keyword evidence="5" id="KW-0136">Cellulose degradation</keyword>
<feature type="chain" id="PRO_5045268610" description="Cellulase" evidence="11">
    <location>
        <begin position="24"/>
        <end position="408"/>
    </location>
</feature>
<keyword evidence="8" id="KW-0624">Polysaccharide degradation</keyword>
<evidence type="ECO:0000313" key="13">
    <source>
        <dbReference type="EMBL" id="WAS96913.1"/>
    </source>
</evidence>
<evidence type="ECO:0000256" key="9">
    <source>
        <dbReference type="PROSITE-ProRule" id="PRU10069"/>
    </source>
</evidence>
<evidence type="ECO:0000256" key="2">
    <source>
        <dbReference type="ARBA" id="ARBA00007793"/>
    </source>
</evidence>
<evidence type="ECO:0000256" key="11">
    <source>
        <dbReference type="SAM" id="SignalP"/>
    </source>
</evidence>
<evidence type="ECO:0000259" key="12">
    <source>
        <dbReference type="PROSITE" id="PS01140"/>
    </source>
</evidence>
<evidence type="ECO:0000256" key="3">
    <source>
        <dbReference type="ARBA" id="ARBA00012601"/>
    </source>
</evidence>
<dbReference type="InterPro" id="IPR036908">
    <property type="entry name" value="RlpA-like_sf"/>
</dbReference>
<evidence type="ECO:0000256" key="4">
    <source>
        <dbReference type="ARBA" id="ARBA00022801"/>
    </source>
</evidence>
<keyword evidence="11" id="KW-0732">Signal</keyword>
<dbReference type="SUPFAM" id="SSF50685">
    <property type="entry name" value="Barwin-like endoglucanases"/>
    <property type="match status" value="1"/>
</dbReference>
<feature type="region of interest" description="Disordered" evidence="10">
    <location>
        <begin position="30"/>
        <end position="118"/>
    </location>
</feature>
<comment type="similarity">
    <text evidence="2">Belongs to the glycosyl hydrolase 45 (cellulase K) family.</text>
</comment>
<dbReference type="PANTHER" id="PTHR39730:SF1">
    <property type="entry name" value="ENDOGLUCANASE 1"/>
    <property type="match status" value="1"/>
</dbReference>
<keyword evidence="7" id="KW-0326">Glycosidase</keyword>
<evidence type="ECO:0000256" key="1">
    <source>
        <dbReference type="ARBA" id="ARBA00000966"/>
    </source>
</evidence>
<dbReference type="RefSeq" id="WP_269039276.1">
    <property type="nucleotide sequence ID" value="NZ_CP114040.1"/>
</dbReference>
<sequence>MSARTIHAWVLLSGLLAACQGGGETTAASTAAATGGEMPGSASEVSGAASTAGPDGPTTGQATTTDGVTTNPGTTNPGTTNPGTTNPGTTTEADTSEATSATGPGTSDATTAGDPPPLDDTACQGYATRYWDCCKAHCGWQGNVNPATEPLQSCDKGDNSLGAAYDVASSCQAPAENSAFTCYSGAPWAVSDTLAYGFAAVPAMGDICGRCYQLDFDGTGHYNAQDPGSVALADKAMIVQATNIGHDVGGGQFDILTPGGGVGLFDACSYQWNVNTSELGATYGGFMTFCQQQGGDHEQIKQCVLGRCAAVFDEPGLAELAAGCEWYVQWYEAADNPNLHYQEVPCPPQLVAISGIDRGPLNDIAPCKGGGGSCSQEEMDNCDCGWTNGGQNCGQDDGSCCWTACCGR</sequence>
<evidence type="ECO:0000256" key="6">
    <source>
        <dbReference type="ARBA" id="ARBA00023277"/>
    </source>
</evidence>
<dbReference type="InterPro" id="IPR052288">
    <property type="entry name" value="GH45_Enzymes"/>
</dbReference>
<feature type="signal peptide" evidence="11">
    <location>
        <begin position="1"/>
        <end position="23"/>
    </location>
</feature>